<dbReference type="PROSITE" id="PS00785">
    <property type="entry name" value="5_NUCLEOTIDASE_1"/>
    <property type="match status" value="1"/>
</dbReference>
<dbReference type="GO" id="GO:0000166">
    <property type="term" value="F:nucleotide binding"/>
    <property type="evidence" value="ECO:0007669"/>
    <property type="project" value="InterPro"/>
</dbReference>
<accession>A0AB94IM58</accession>
<protein>
    <submittedName>
        <fullName evidence="1">5'-nucleotidase domain-containing protein</fullName>
    </submittedName>
</protein>
<dbReference type="InterPro" id="IPR029052">
    <property type="entry name" value="Metallo-depent_PP-like"/>
</dbReference>
<dbReference type="InterPro" id="IPR006146">
    <property type="entry name" value="5'-Nucleotdase_CS"/>
</dbReference>
<evidence type="ECO:0000313" key="1">
    <source>
        <dbReference type="EMBL" id="ETI68068.1"/>
    </source>
</evidence>
<dbReference type="AlphaFoldDB" id="A0AB94IM58"/>
<dbReference type="GO" id="GO:0046872">
    <property type="term" value="F:metal ion binding"/>
    <property type="evidence" value="ECO:0007669"/>
    <property type="project" value="InterPro"/>
</dbReference>
<dbReference type="RefSeq" id="WP_024029067.1">
    <property type="nucleotide sequence ID" value="NZ_ALAN01000079.1"/>
</dbReference>
<sequence>MEKMDLVILETSDVHGSIFPINYGSNQSSDVGLGKIASLIKKERVKNSFY</sequence>
<reference evidence="1 2" key="1">
    <citation type="journal article" date="2014" name="Environ. Microbiol.">
        <title>The nitrate-ammonifying and nosZ-carrying bacterium Bacillus vireti is a potent source and sink for nitric and nitrous oxide under high nitrate conditions.</title>
        <authorList>
            <person name="Mania D."/>
            <person name="Heylen K."/>
            <person name="van Spanning R.J."/>
            <person name="Frostegard A."/>
        </authorList>
    </citation>
    <scope>NUCLEOTIDE SEQUENCE [LARGE SCALE GENOMIC DNA]</scope>
    <source>
        <strain evidence="1 2">LMG 21834</strain>
    </source>
</reference>
<keyword evidence="2" id="KW-1185">Reference proteome</keyword>
<organism evidence="1 2">
    <name type="scientific">Neobacillus vireti LMG 21834</name>
    <dbReference type="NCBI Taxonomy" id="1131730"/>
    <lineage>
        <taxon>Bacteria</taxon>
        <taxon>Bacillati</taxon>
        <taxon>Bacillota</taxon>
        <taxon>Bacilli</taxon>
        <taxon>Bacillales</taxon>
        <taxon>Bacillaceae</taxon>
        <taxon>Neobacillus</taxon>
    </lineage>
</organism>
<dbReference type="SUPFAM" id="SSF56300">
    <property type="entry name" value="Metallo-dependent phosphatases"/>
    <property type="match status" value="1"/>
</dbReference>
<comment type="caution">
    <text evidence="1">The sequence shown here is derived from an EMBL/GenBank/DDBJ whole genome shotgun (WGS) entry which is preliminary data.</text>
</comment>
<evidence type="ECO:0000313" key="2">
    <source>
        <dbReference type="Proteomes" id="UP000018877"/>
    </source>
</evidence>
<gene>
    <name evidence="1" type="ORF">BAVI_14419</name>
</gene>
<name>A0AB94IM58_9BACI</name>
<dbReference type="EMBL" id="ALAN01000079">
    <property type="protein sequence ID" value="ETI68068.1"/>
    <property type="molecule type" value="Genomic_DNA"/>
</dbReference>
<proteinExistence type="predicted"/>
<dbReference type="Gene3D" id="3.60.21.10">
    <property type="match status" value="1"/>
</dbReference>
<dbReference type="GO" id="GO:0016788">
    <property type="term" value="F:hydrolase activity, acting on ester bonds"/>
    <property type="evidence" value="ECO:0007669"/>
    <property type="project" value="InterPro"/>
</dbReference>
<dbReference type="Proteomes" id="UP000018877">
    <property type="component" value="Unassembled WGS sequence"/>
</dbReference>